<protein>
    <submittedName>
        <fullName evidence="1">(S)-2-haloacid dehalogenase</fullName>
    </submittedName>
</protein>
<dbReference type="AlphaFoldDB" id="A0A2R4MHY7"/>
<dbReference type="SUPFAM" id="SSF56784">
    <property type="entry name" value="HAD-like"/>
    <property type="match status" value="1"/>
</dbReference>
<dbReference type="InterPro" id="IPR023198">
    <property type="entry name" value="PGP-like_dom2"/>
</dbReference>
<dbReference type="SFLD" id="SFLDS00003">
    <property type="entry name" value="Haloacid_Dehalogenase"/>
    <property type="match status" value="1"/>
</dbReference>
<proteinExistence type="predicted"/>
<gene>
    <name evidence="1" type="ORF">MXMO3_03116</name>
</gene>
<dbReference type="InterPro" id="IPR006439">
    <property type="entry name" value="HAD-SF_hydro_IA"/>
</dbReference>
<dbReference type="STRING" id="1122213.GCA_000423365_00809"/>
<dbReference type="CDD" id="cd02603">
    <property type="entry name" value="HAD_sEH-N_like"/>
    <property type="match status" value="1"/>
</dbReference>
<dbReference type="EMBL" id="CP021330">
    <property type="protein sequence ID" value="AVX05622.1"/>
    <property type="molecule type" value="Genomic_DNA"/>
</dbReference>
<name>A0A2R4MHY7_9HYPH</name>
<dbReference type="Gene3D" id="1.10.150.240">
    <property type="entry name" value="Putative phosphatase, domain 2"/>
    <property type="match status" value="1"/>
</dbReference>
<dbReference type="Pfam" id="PF13419">
    <property type="entry name" value="HAD_2"/>
    <property type="match status" value="1"/>
</dbReference>
<dbReference type="PANTHER" id="PTHR43611">
    <property type="entry name" value="ALPHA-D-GLUCOSE 1-PHOSPHATE PHOSPHATASE"/>
    <property type="match status" value="1"/>
</dbReference>
<dbReference type="PANTHER" id="PTHR43611:SF3">
    <property type="entry name" value="FLAVIN MONONUCLEOTIDE HYDROLASE 1, CHLOROPLATIC"/>
    <property type="match status" value="1"/>
</dbReference>
<dbReference type="InterPro" id="IPR023214">
    <property type="entry name" value="HAD_sf"/>
</dbReference>
<organism evidence="1 2">
    <name type="scientific">Maritalea myrionectae</name>
    <dbReference type="NCBI Taxonomy" id="454601"/>
    <lineage>
        <taxon>Bacteria</taxon>
        <taxon>Pseudomonadati</taxon>
        <taxon>Pseudomonadota</taxon>
        <taxon>Alphaproteobacteria</taxon>
        <taxon>Hyphomicrobiales</taxon>
        <taxon>Devosiaceae</taxon>
        <taxon>Maritalea</taxon>
    </lineage>
</organism>
<sequence length="206" mass="23684">MSDYLIPVFDLGGVFIDWSPLNLYRNVFDSEEEAVWFVENVYSGLWNLEFDAGKHYADGIAELCAKFPAYTNQIKAYDDRWLETIAGVFDGTIAIHEELIAQDLPTFAITNYSKEKFQLTLEKYEFLQKFDGILVSGQEKLVKPDYRIYHRFLERYSLDASSCVFIDDSYPNVVAADHIGMKAVHFENPEQLREDLIELGLPLGAK</sequence>
<dbReference type="KEGG" id="mmyr:MXMO3_03116"/>
<evidence type="ECO:0000313" key="1">
    <source>
        <dbReference type="EMBL" id="AVX05622.1"/>
    </source>
</evidence>
<dbReference type="Gene3D" id="3.40.50.1000">
    <property type="entry name" value="HAD superfamily/HAD-like"/>
    <property type="match status" value="1"/>
</dbReference>
<dbReference type="SFLD" id="SFLDG01129">
    <property type="entry name" value="C1.5:_HAD__Beta-PGM__Phosphata"/>
    <property type="match status" value="1"/>
</dbReference>
<dbReference type="InterPro" id="IPR036412">
    <property type="entry name" value="HAD-like_sf"/>
</dbReference>
<evidence type="ECO:0000313" key="2">
    <source>
        <dbReference type="Proteomes" id="UP000258927"/>
    </source>
</evidence>
<keyword evidence="2" id="KW-1185">Reference proteome</keyword>
<dbReference type="InterPro" id="IPR041492">
    <property type="entry name" value="HAD_2"/>
</dbReference>
<dbReference type="Proteomes" id="UP000258927">
    <property type="component" value="Chromosome"/>
</dbReference>
<dbReference type="NCBIfam" id="TIGR01509">
    <property type="entry name" value="HAD-SF-IA-v3"/>
    <property type="match status" value="1"/>
</dbReference>
<dbReference type="RefSeq" id="WP_117396447.1">
    <property type="nucleotide sequence ID" value="NZ_CP021330.1"/>
</dbReference>
<accession>A0A2R4MHY7</accession>
<reference evidence="1 2" key="1">
    <citation type="submission" date="2017-05" db="EMBL/GenBank/DDBJ databases">
        <title>Genome Analysis of Maritalea myrionectae HL2708#5.</title>
        <authorList>
            <consortium name="Cotde Inc.-PKNU"/>
            <person name="Jang D."/>
            <person name="Oh H.-M."/>
        </authorList>
    </citation>
    <scope>NUCLEOTIDE SEQUENCE [LARGE SCALE GENOMIC DNA]</scope>
    <source>
        <strain evidence="1 2">HL2708#5</strain>
    </source>
</reference>